<dbReference type="SUPFAM" id="SSF53474">
    <property type="entry name" value="alpha/beta-Hydrolases"/>
    <property type="match status" value="1"/>
</dbReference>
<gene>
    <name evidence="2" type="ORF">AB0C36_07720</name>
</gene>
<proteinExistence type="predicted"/>
<organism evidence="2 3">
    <name type="scientific">Streptodolium elevatio</name>
    <dbReference type="NCBI Taxonomy" id="3157996"/>
    <lineage>
        <taxon>Bacteria</taxon>
        <taxon>Bacillati</taxon>
        <taxon>Actinomycetota</taxon>
        <taxon>Actinomycetes</taxon>
        <taxon>Kitasatosporales</taxon>
        <taxon>Streptomycetaceae</taxon>
        <taxon>Streptodolium</taxon>
    </lineage>
</organism>
<dbReference type="PANTHER" id="PTHR11614">
    <property type="entry name" value="PHOSPHOLIPASE-RELATED"/>
    <property type="match status" value="1"/>
</dbReference>
<protein>
    <submittedName>
        <fullName evidence="2">Alpha/beta fold hydrolase</fullName>
    </submittedName>
</protein>
<dbReference type="GO" id="GO:0016787">
    <property type="term" value="F:hydrolase activity"/>
    <property type="evidence" value="ECO:0007669"/>
    <property type="project" value="UniProtKB-KW"/>
</dbReference>
<dbReference type="RefSeq" id="WP_358350752.1">
    <property type="nucleotide sequence ID" value="NZ_JBEZFP010000013.1"/>
</dbReference>
<accession>A0ABV3DCA7</accession>
<dbReference type="InterPro" id="IPR022742">
    <property type="entry name" value="Hydrolase_4"/>
</dbReference>
<evidence type="ECO:0000313" key="3">
    <source>
        <dbReference type="Proteomes" id="UP001551482"/>
    </source>
</evidence>
<keyword evidence="3" id="KW-1185">Reference proteome</keyword>
<dbReference type="Gene3D" id="3.40.50.1820">
    <property type="entry name" value="alpha/beta hydrolase"/>
    <property type="match status" value="1"/>
</dbReference>
<dbReference type="PIRSF" id="PIRSF017388">
    <property type="entry name" value="Esterase_lipase"/>
    <property type="match status" value="1"/>
</dbReference>
<feature type="domain" description="Serine aminopeptidase S33" evidence="1">
    <location>
        <begin position="20"/>
        <end position="229"/>
    </location>
</feature>
<comment type="caution">
    <text evidence="2">The sequence shown here is derived from an EMBL/GenBank/DDBJ whole genome shotgun (WGS) entry which is preliminary data.</text>
</comment>
<dbReference type="InterPro" id="IPR012354">
    <property type="entry name" value="Esterase_lipase"/>
</dbReference>
<keyword evidence="2" id="KW-0378">Hydrolase</keyword>
<dbReference type="EMBL" id="JBEZFP010000013">
    <property type="protein sequence ID" value="MEU8133380.1"/>
    <property type="molecule type" value="Genomic_DNA"/>
</dbReference>
<evidence type="ECO:0000259" key="1">
    <source>
        <dbReference type="Pfam" id="PF12146"/>
    </source>
</evidence>
<dbReference type="Proteomes" id="UP001551482">
    <property type="component" value="Unassembled WGS sequence"/>
</dbReference>
<dbReference type="InterPro" id="IPR029058">
    <property type="entry name" value="AB_hydrolase_fold"/>
</dbReference>
<dbReference type="InterPro" id="IPR051044">
    <property type="entry name" value="MAG_DAG_Lipase"/>
</dbReference>
<dbReference type="Pfam" id="PF12146">
    <property type="entry name" value="Hydrolase_4"/>
    <property type="match status" value="1"/>
</dbReference>
<name>A0ABV3DCA7_9ACTN</name>
<reference evidence="2 3" key="1">
    <citation type="submission" date="2024-06" db="EMBL/GenBank/DDBJ databases">
        <title>The Natural Products Discovery Center: Release of the First 8490 Sequenced Strains for Exploring Actinobacteria Biosynthetic Diversity.</title>
        <authorList>
            <person name="Kalkreuter E."/>
            <person name="Kautsar S.A."/>
            <person name="Yang D."/>
            <person name="Bader C.D."/>
            <person name="Teijaro C.N."/>
            <person name="Fluegel L."/>
            <person name="Davis C.M."/>
            <person name="Simpson J.R."/>
            <person name="Lauterbach L."/>
            <person name="Steele A.D."/>
            <person name="Gui C."/>
            <person name="Meng S."/>
            <person name="Li G."/>
            <person name="Viehrig K."/>
            <person name="Ye F."/>
            <person name="Su P."/>
            <person name="Kiefer A.F."/>
            <person name="Nichols A."/>
            <person name="Cepeda A.J."/>
            <person name="Yan W."/>
            <person name="Fan B."/>
            <person name="Jiang Y."/>
            <person name="Adhikari A."/>
            <person name="Zheng C.-J."/>
            <person name="Schuster L."/>
            <person name="Cowan T.M."/>
            <person name="Smanski M.J."/>
            <person name="Chevrette M.G."/>
            <person name="De Carvalho L.P.S."/>
            <person name="Shen B."/>
        </authorList>
    </citation>
    <scope>NUCLEOTIDE SEQUENCE [LARGE SCALE GENOMIC DNA]</scope>
    <source>
        <strain evidence="2 3">NPDC048946</strain>
    </source>
</reference>
<sequence length="261" mass="28664">MSILPGAEPYHHDGGPVGFLLSHGFTGTPQSMRPWAEHLAAGGLTVSLPLLPGHGTRWQDMQLTTWQDWYAELERAFDVLRGRCEFVFVGGLSMGGTLALRLAEQRGDQVAGLVLVNPSVHADDPRLKALPVLKRLVRSLPGIGSDIRKEGASELAYSRMPLKPLHSLARLWPLVQSDLPQVTQPVLLFRSPQDHVVNPANSETVLARISSTDVTAELLPDSYHVATLDNDAEYLFTQSLEFVRRLTAFDGQDDGKDDAKD</sequence>
<evidence type="ECO:0000313" key="2">
    <source>
        <dbReference type="EMBL" id="MEU8133380.1"/>
    </source>
</evidence>